<dbReference type="InterPro" id="IPR003959">
    <property type="entry name" value="ATPase_AAA_core"/>
</dbReference>
<dbReference type="Pfam" id="PF13304">
    <property type="entry name" value="AAA_21"/>
    <property type="match status" value="1"/>
</dbReference>
<evidence type="ECO:0000313" key="2">
    <source>
        <dbReference type="EMBL" id="KJU86520.1"/>
    </source>
</evidence>
<reference evidence="2 3" key="1">
    <citation type="submission" date="2015-02" db="EMBL/GenBank/DDBJ databases">
        <title>Single-cell genomics of uncultivated deep-branching MTB reveals a conserved set of magnetosome genes.</title>
        <authorList>
            <person name="Kolinko S."/>
            <person name="Richter M."/>
            <person name="Glockner F.O."/>
            <person name="Brachmann A."/>
            <person name="Schuler D."/>
        </authorList>
    </citation>
    <scope>NUCLEOTIDE SEQUENCE [LARGE SCALE GENOMIC DNA]</scope>
    <source>
        <strain evidence="2">TM-1</strain>
    </source>
</reference>
<feature type="non-terminal residue" evidence="2">
    <location>
        <position position="1"/>
    </location>
</feature>
<sequence>YLSTYRSDLATIGVYDDINTSKDSRIRQSVITQYQTTLESDGQNLVAVLHTLYSHDRDFKRAINEGMSAAFDGDFDELTFPPAADQRIQMRVRWKSLRRSHSSADMSDGTLRFLTMLTILANIKESSVNPNPPSIIAIDEPELGLHPSMLGIIAEYAIEVSRHAQVIFTTHSPQFLDAFKEDVPTVTCMNIESGQTILKTLEGDTLNRWLEDYSLGTLFKNGDLDVIE</sequence>
<dbReference type="EMBL" id="LACI01000560">
    <property type="protein sequence ID" value="KJU86520.1"/>
    <property type="molecule type" value="Genomic_DNA"/>
</dbReference>
<dbReference type="GO" id="GO:0000731">
    <property type="term" value="P:DNA synthesis involved in DNA repair"/>
    <property type="evidence" value="ECO:0007669"/>
    <property type="project" value="TreeGrafter"/>
</dbReference>
<dbReference type="SUPFAM" id="SSF52540">
    <property type="entry name" value="P-loop containing nucleoside triphosphate hydrolases"/>
    <property type="match status" value="1"/>
</dbReference>
<evidence type="ECO:0000259" key="1">
    <source>
        <dbReference type="Pfam" id="PF13304"/>
    </source>
</evidence>
<keyword evidence="3" id="KW-1185">Reference proteome</keyword>
<protein>
    <submittedName>
        <fullName evidence="2">SMC domain protein</fullName>
    </submittedName>
</protein>
<dbReference type="GO" id="GO:0016887">
    <property type="term" value="F:ATP hydrolysis activity"/>
    <property type="evidence" value="ECO:0007669"/>
    <property type="project" value="InterPro"/>
</dbReference>
<name>A0A0F3GXD0_9BACT</name>
<dbReference type="PANTHER" id="PTHR32182:SF25">
    <property type="entry name" value="SLR1056 PROTEIN"/>
    <property type="match status" value="1"/>
</dbReference>
<organism evidence="2 3">
    <name type="scientific">Candidatus Magnetobacterium bavaricum</name>
    <dbReference type="NCBI Taxonomy" id="29290"/>
    <lineage>
        <taxon>Bacteria</taxon>
        <taxon>Pseudomonadati</taxon>
        <taxon>Nitrospirota</taxon>
        <taxon>Thermodesulfovibrionia</taxon>
        <taxon>Thermodesulfovibrionales</taxon>
        <taxon>Candidatus Magnetobacteriaceae</taxon>
        <taxon>Candidatus Magnetobacterium</taxon>
    </lineage>
</organism>
<dbReference type="AlphaFoldDB" id="A0A0F3GXD0"/>
<gene>
    <name evidence="2" type="ORF">MBAV_001284</name>
</gene>
<dbReference type="Proteomes" id="UP000033423">
    <property type="component" value="Unassembled WGS sequence"/>
</dbReference>
<accession>A0A0F3GXD0</accession>
<dbReference type="Gene3D" id="3.40.50.300">
    <property type="entry name" value="P-loop containing nucleotide triphosphate hydrolases"/>
    <property type="match status" value="1"/>
</dbReference>
<dbReference type="GO" id="GO:0005524">
    <property type="term" value="F:ATP binding"/>
    <property type="evidence" value="ECO:0007669"/>
    <property type="project" value="InterPro"/>
</dbReference>
<feature type="domain" description="ATPase AAA-type core" evidence="1">
    <location>
        <begin position="80"/>
        <end position="177"/>
    </location>
</feature>
<comment type="caution">
    <text evidence="2">The sequence shown here is derived from an EMBL/GenBank/DDBJ whole genome shotgun (WGS) entry which is preliminary data.</text>
</comment>
<dbReference type="GO" id="GO:0006302">
    <property type="term" value="P:double-strand break repair"/>
    <property type="evidence" value="ECO:0007669"/>
    <property type="project" value="TreeGrafter"/>
</dbReference>
<evidence type="ECO:0000313" key="3">
    <source>
        <dbReference type="Proteomes" id="UP000033423"/>
    </source>
</evidence>
<dbReference type="InterPro" id="IPR027417">
    <property type="entry name" value="P-loop_NTPase"/>
</dbReference>
<proteinExistence type="predicted"/>
<dbReference type="PANTHER" id="PTHR32182">
    <property type="entry name" value="DNA REPLICATION AND REPAIR PROTEIN RECF"/>
    <property type="match status" value="1"/>
</dbReference>